<dbReference type="Gene3D" id="1.20.1530.20">
    <property type="match status" value="1"/>
</dbReference>
<dbReference type="AlphaFoldDB" id="A0A5K1I0Y8"/>
<dbReference type="GO" id="GO:1902600">
    <property type="term" value="P:proton transmembrane transport"/>
    <property type="evidence" value="ECO:0007669"/>
    <property type="project" value="InterPro"/>
</dbReference>
<comment type="subcellular location">
    <subcellularLocation>
        <location evidence="1">Membrane</location>
        <topology evidence="1">Multi-pass membrane protein</topology>
    </subcellularLocation>
</comment>
<dbReference type="GO" id="GO:0015297">
    <property type="term" value="F:antiporter activity"/>
    <property type="evidence" value="ECO:0007669"/>
    <property type="project" value="UniProtKB-KW"/>
</dbReference>
<evidence type="ECO:0000259" key="8">
    <source>
        <dbReference type="Pfam" id="PF00999"/>
    </source>
</evidence>
<dbReference type="InterPro" id="IPR006153">
    <property type="entry name" value="Cation/H_exchanger_TM"/>
</dbReference>
<feature type="transmembrane region" description="Helical" evidence="7">
    <location>
        <begin position="347"/>
        <end position="366"/>
    </location>
</feature>
<dbReference type="PANTHER" id="PTHR43021">
    <property type="entry name" value="NA(+)/H(+) ANTIPORTER-RELATED"/>
    <property type="match status" value="1"/>
</dbReference>
<dbReference type="RefSeq" id="WP_225809770.1">
    <property type="nucleotide sequence ID" value="NZ_CABVOU010000027.1"/>
</dbReference>
<evidence type="ECO:0000313" key="9">
    <source>
        <dbReference type="EMBL" id="VVZ95066.1"/>
    </source>
</evidence>
<proteinExistence type="predicted"/>
<evidence type="ECO:0000256" key="7">
    <source>
        <dbReference type="SAM" id="Phobius"/>
    </source>
</evidence>
<evidence type="ECO:0000313" key="10">
    <source>
        <dbReference type="Proteomes" id="UP000326725"/>
    </source>
</evidence>
<feature type="transmembrane region" description="Helical" evidence="7">
    <location>
        <begin position="15"/>
        <end position="34"/>
    </location>
</feature>
<feature type="transmembrane region" description="Helical" evidence="7">
    <location>
        <begin position="46"/>
        <end position="64"/>
    </location>
</feature>
<protein>
    <submittedName>
        <fullName evidence="9">Sodium/hydrogen exchanger family protein</fullName>
    </submittedName>
</protein>
<dbReference type="Proteomes" id="UP000326725">
    <property type="component" value="Unassembled WGS sequence"/>
</dbReference>
<dbReference type="Pfam" id="PF00999">
    <property type="entry name" value="Na_H_Exchanger"/>
    <property type="match status" value="1"/>
</dbReference>
<keyword evidence="5" id="KW-0406">Ion transport</keyword>
<evidence type="ECO:0000256" key="5">
    <source>
        <dbReference type="ARBA" id="ARBA00023065"/>
    </source>
</evidence>
<feature type="domain" description="Cation/H+ exchanger transmembrane" evidence="8">
    <location>
        <begin position="29"/>
        <end position="398"/>
    </location>
</feature>
<keyword evidence="4 7" id="KW-1133">Transmembrane helix</keyword>
<dbReference type="GO" id="GO:0016020">
    <property type="term" value="C:membrane"/>
    <property type="evidence" value="ECO:0007669"/>
    <property type="project" value="UniProtKB-SubCell"/>
</dbReference>
<feature type="transmembrane region" description="Helical" evidence="7">
    <location>
        <begin position="177"/>
        <end position="195"/>
    </location>
</feature>
<dbReference type="PANTHER" id="PTHR43021:SF2">
    <property type="entry name" value="CATION_H+ EXCHANGER DOMAIN-CONTAINING PROTEIN"/>
    <property type="match status" value="1"/>
</dbReference>
<evidence type="ECO:0000256" key="2">
    <source>
        <dbReference type="ARBA" id="ARBA00022449"/>
    </source>
</evidence>
<evidence type="ECO:0000256" key="3">
    <source>
        <dbReference type="ARBA" id="ARBA00022692"/>
    </source>
</evidence>
<gene>
    <name evidence="9" type="ORF">HALO32_01131</name>
</gene>
<feature type="transmembrane region" description="Helical" evidence="7">
    <location>
        <begin position="285"/>
        <end position="302"/>
    </location>
</feature>
<feature type="transmembrane region" description="Helical" evidence="7">
    <location>
        <begin position="79"/>
        <end position="97"/>
    </location>
</feature>
<keyword evidence="2" id="KW-0813">Transport</keyword>
<keyword evidence="2" id="KW-0050">Antiport</keyword>
<evidence type="ECO:0000256" key="1">
    <source>
        <dbReference type="ARBA" id="ARBA00004141"/>
    </source>
</evidence>
<sequence length="400" mass="41494">MNLPDALSWLPIDPTFSSVSLILLGVILSISILADAVASRTRLPRISLLVLVGVGVAVVQQWGLDQTGGRPLDGLAEPLIQVALVMVAFLLGGELTLDRLRSIGPLILIVSISVIGVGALAVGAGLLALGFPIVVAVSLAAISVATDPAAVQETVRTSGDTRLRARLLLGIVAIDDGWGIVAFGFAMAVLGWMLSGEGEQALIEAGWELGGALLLGAGIGLPAAWLTGRLAPGEPTQVEALALILLLAGISSWLGVSSLLAAMVTGALVANLSSHHTRSFNEIELIEWPFLVFFFVLSGASIDLYRLGDAVGLTLAYILLRLAGRYLGGLLGVHLARKRQAELPGNLGLALTPQAGVAMGMALLAAERFPEHGPMLLSAVVASTVIFEILGPLLVKRVLR</sequence>
<dbReference type="EMBL" id="CABVOU010000027">
    <property type="protein sequence ID" value="VVZ95066.1"/>
    <property type="molecule type" value="Genomic_DNA"/>
</dbReference>
<evidence type="ECO:0000256" key="6">
    <source>
        <dbReference type="ARBA" id="ARBA00023136"/>
    </source>
</evidence>
<evidence type="ECO:0000256" key="4">
    <source>
        <dbReference type="ARBA" id="ARBA00022989"/>
    </source>
</evidence>
<accession>A0A5K1I0Y8</accession>
<feature type="transmembrane region" description="Helical" evidence="7">
    <location>
        <begin position="207"/>
        <end position="228"/>
    </location>
</feature>
<organism evidence="9 10">
    <name type="scientific">Halomonas lysinitropha</name>
    <dbReference type="NCBI Taxonomy" id="2607506"/>
    <lineage>
        <taxon>Bacteria</taxon>
        <taxon>Pseudomonadati</taxon>
        <taxon>Pseudomonadota</taxon>
        <taxon>Gammaproteobacteria</taxon>
        <taxon>Oceanospirillales</taxon>
        <taxon>Halomonadaceae</taxon>
        <taxon>Halomonas</taxon>
    </lineage>
</organism>
<keyword evidence="10" id="KW-1185">Reference proteome</keyword>
<keyword evidence="6 7" id="KW-0472">Membrane</keyword>
<feature type="transmembrane region" description="Helical" evidence="7">
    <location>
        <begin position="240"/>
        <end position="273"/>
    </location>
</feature>
<feature type="transmembrane region" description="Helical" evidence="7">
    <location>
        <begin position="372"/>
        <end position="395"/>
    </location>
</feature>
<name>A0A5K1I0Y8_9GAMM</name>
<keyword evidence="3 7" id="KW-0812">Transmembrane</keyword>
<reference evidence="9 10" key="1">
    <citation type="submission" date="2019-09" db="EMBL/GenBank/DDBJ databases">
        <authorList>
            <person name="Criscuolo A."/>
        </authorList>
    </citation>
    <scope>NUCLEOTIDE SEQUENCE [LARGE SCALE GENOMIC DNA]</scope>
    <source>
        <strain evidence="10">3(2)</strain>
    </source>
</reference>
<dbReference type="InterPro" id="IPR038770">
    <property type="entry name" value="Na+/solute_symporter_sf"/>
</dbReference>
<feature type="transmembrane region" description="Helical" evidence="7">
    <location>
        <begin position="109"/>
        <end position="142"/>
    </location>
</feature>